<dbReference type="EMBL" id="CM046116">
    <property type="protein sequence ID" value="KAI8421943.1"/>
    <property type="molecule type" value="Genomic_DNA"/>
</dbReference>
<keyword evidence="2" id="KW-1185">Reference proteome</keyword>
<organism evidence="1 2">
    <name type="scientific">Choristoneura fumiferana</name>
    <name type="common">Spruce budworm moth</name>
    <name type="synonym">Archips fumiferana</name>
    <dbReference type="NCBI Taxonomy" id="7141"/>
    <lineage>
        <taxon>Eukaryota</taxon>
        <taxon>Metazoa</taxon>
        <taxon>Ecdysozoa</taxon>
        <taxon>Arthropoda</taxon>
        <taxon>Hexapoda</taxon>
        <taxon>Insecta</taxon>
        <taxon>Pterygota</taxon>
        <taxon>Neoptera</taxon>
        <taxon>Endopterygota</taxon>
        <taxon>Lepidoptera</taxon>
        <taxon>Glossata</taxon>
        <taxon>Ditrysia</taxon>
        <taxon>Tortricoidea</taxon>
        <taxon>Tortricidae</taxon>
        <taxon>Tortricinae</taxon>
        <taxon>Choristoneura</taxon>
    </lineage>
</organism>
<comment type="caution">
    <text evidence="1">The sequence shown here is derived from an EMBL/GenBank/DDBJ whole genome shotgun (WGS) entry which is preliminary data.</text>
</comment>
<accession>A0ACC0JCS0</accession>
<protein>
    <submittedName>
        <fullName evidence="1">Uncharacterized protein</fullName>
    </submittedName>
</protein>
<name>A0ACC0JCS0_CHOFU</name>
<reference evidence="1 2" key="1">
    <citation type="journal article" date="2022" name="Genome Biol. Evol.">
        <title>The Spruce Budworm Genome: Reconstructing the Evolutionary History of Antifreeze Proteins.</title>
        <authorList>
            <person name="Beliveau C."/>
            <person name="Gagne P."/>
            <person name="Picq S."/>
            <person name="Vernygora O."/>
            <person name="Keeling C.I."/>
            <person name="Pinkney K."/>
            <person name="Doucet D."/>
            <person name="Wen F."/>
            <person name="Johnston J.S."/>
            <person name="Maaroufi H."/>
            <person name="Boyle B."/>
            <person name="Laroche J."/>
            <person name="Dewar K."/>
            <person name="Juretic N."/>
            <person name="Blackburn G."/>
            <person name="Nisole A."/>
            <person name="Brunet B."/>
            <person name="Brandao M."/>
            <person name="Lumley L."/>
            <person name="Duan J."/>
            <person name="Quan G."/>
            <person name="Lucarotti C.J."/>
            <person name="Roe A.D."/>
            <person name="Sperling F.A.H."/>
            <person name="Levesque R.C."/>
            <person name="Cusson M."/>
        </authorList>
    </citation>
    <scope>NUCLEOTIDE SEQUENCE [LARGE SCALE GENOMIC DNA]</scope>
    <source>
        <strain evidence="1">Glfc:IPQL:Cfum</strain>
    </source>
</reference>
<evidence type="ECO:0000313" key="1">
    <source>
        <dbReference type="EMBL" id="KAI8421943.1"/>
    </source>
</evidence>
<sequence>MQDIISRKDSFAWAWFHWMSARKRVAHARLADAISKLLGPSALRRLSAGPTSITYERLLWVKDTAVSAASRVGLYISLTAYVSDTLRECSRVMNSVKPVLPQPGAPGVQSSPAKAAVASGPLAGGNLPALGGSLVGQNLTQPVVPPLAPPAQPLAHAAPSMAPVSANMAQMAQNMSHHGNLSHVTQNSVAPVLAASPAKVTPAAPLSLVQDKPATPVPSQPLALTRTPEKKDADSTVPPGPPNGTVDSPKPASNAPATLKPQNPEPSKDIDIAKISPSTPKPPEKPAPAPSTPQKAEPANPNQAADPTQPKVATANEAPEKSPAKPSEPKPAPTADVAPSQSDSKPVPESAKAGQCQEKVPTPQKQDPPATDSVKVDNAPKEEKKPEPEKVEKPVPKPVEEPPKQEPEPKKPEAPKKEEKPVEPVEKLEKPEEKVEEKKAEAKVPAKTEVKAAPKSTLKLATVTPQMRKRRHVSPTKSSDGHSAAKKAAEDPSTPDSRSKRNRTKVQLYQSPTPDIAMATKLNEYLAVRNAEGGFYVCQTTQNVYRTTRKIKIRWLSQDKAADPSGETYKPDFYDLLRAAEQARATSILQRALKADQEHAAPAVTEEHPDGLDLSLYKDESQLEKKSRKRTSSKSSPRAKPEANNTAKEVATPVKKTRSTPKRSPKRKSKATPQKPQTKRKSPGTTPIVATASKVGIVQRIYRNTATAVSEKAKAKTPKRTPTKKETPPPTPTRKGGRRASGRDSKPSPLVPTPSTSTGKATRTPRKPPANK</sequence>
<gene>
    <name evidence="1" type="ORF">MSG28_009856</name>
</gene>
<dbReference type="Proteomes" id="UP001064048">
    <property type="component" value="Chromosome 16"/>
</dbReference>
<proteinExistence type="predicted"/>
<evidence type="ECO:0000313" key="2">
    <source>
        <dbReference type="Proteomes" id="UP001064048"/>
    </source>
</evidence>